<keyword evidence="1 4" id="KW-0812">Transmembrane</keyword>
<keyword evidence="2 4" id="KW-1133">Transmembrane helix</keyword>
<dbReference type="SUPFAM" id="SSF103473">
    <property type="entry name" value="MFS general substrate transporter"/>
    <property type="match status" value="1"/>
</dbReference>
<evidence type="ECO:0000259" key="5">
    <source>
        <dbReference type="PROSITE" id="PS50850"/>
    </source>
</evidence>
<evidence type="ECO:0000256" key="2">
    <source>
        <dbReference type="ARBA" id="ARBA00022989"/>
    </source>
</evidence>
<reference evidence="6" key="1">
    <citation type="submission" date="2020-02" db="EMBL/GenBank/DDBJ databases">
        <authorList>
            <person name="Meier V. D."/>
        </authorList>
    </citation>
    <scope>NUCLEOTIDE SEQUENCE</scope>
    <source>
        <strain evidence="6">AVDCRST_MAG04</strain>
    </source>
</reference>
<gene>
    <name evidence="6" type="ORF">AVDCRST_MAG04-3857</name>
</gene>
<feature type="domain" description="Major facilitator superfamily (MFS) profile" evidence="5">
    <location>
        <begin position="15"/>
        <end position="109"/>
    </location>
</feature>
<sequence>MSLPVEPQGRRTAGVVIALGTAQTLAWGSTYYLPAVLAAPMAREFGVSTAWVFGAFSSALFVSALLGPAAGRAIDARGGRGVLALSNLVFTAGLVVMGTAGTPWMLAAG</sequence>
<dbReference type="InterPro" id="IPR020846">
    <property type="entry name" value="MFS_dom"/>
</dbReference>
<feature type="transmembrane region" description="Helical" evidence="4">
    <location>
        <begin position="45"/>
        <end position="70"/>
    </location>
</feature>
<name>A0A6J4JN16_9PROT</name>
<dbReference type="InterPro" id="IPR036259">
    <property type="entry name" value="MFS_trans_sf"/>
</dbReference>
<evidence type="ECO:0000256" key="3">
    <source>
        <dbReference type="ARBA" id="ARBA00023136"/>
    </source>
</evidence>
<dbReference type="EMBL" id="CADCTL010000290">
    <property type="protein sequence ID" value="CAA9282831.1"/>
    <property type="molecule type" value="Genomic_DNA"/>
</dbReference>
<evidence type="ECO:0000313" key="6">
    <source>
        <dbReference type="EMBL" id="CAA9282831.1"/>
    </source>
</evidence>
<dbReference type="Gene3D" id="1.20.1250.20">
    <property type="entry name" value="MFS general substrate transporter like domains"/>
    <property type="match status" value="1"/>
</dbReference>
<protein>
    <submittedName>
        <fullName evidence="6">Uncharacterized MFS-type transporter</fullName>
    </submittedName>
</protein>
<organism evidence="6">
    <name type="scientific">uncultured Acetobacteraceae bacterium</name>
    <dbReference type="NCBI Taxonomy" id="169975"/>
    <lineage>
        <taxon>Bacteria</taxon>
        <taxon>Pseudomonadati</taxon>
        <taxon>Pseudomonadota</taxon>
        <taxon>Alphaproteobacteria</taxon>
        <taxon>Acetobacterales</taxon>
        <taxon>Acetobacteraceae</taxon>
        <taxon>environmental samples</taxon>
    </lineage>
</organism>
<dbReference type="GO" id="GO:0022857">
    <property type="term" value="F:transmembrane transporter activity"/>
    <property type="evidence" value="ECO:0007669"/>
    <property type="project" value="InterPro"/>
</dbReference>
<proteinExistence type="predicted"/>
<dbReference type="AlphaFoldDB" id="A0A6J4JN16"/>
<feature type="transmembrane region" description="Helical" evidence="4">
    <location>
        <begin position="82"/>
        <end position="106"/>
    </location>
</feature>
<keyword evidence="3 4" id="KW-0472">Membrane</keyword>
<dbReference type="PROSITE" id="PS50850">
    <property type="entry name" value="MFS"/>
    <property type="match status" value="1"/>
</dbReference>
<accession>A0A6J4JN16</accession>
<feature type="transmembrane region" description="Helical" evidence="4">
    <location>
        <begin position="12"/>
        <end position="33"/>
    </location>
</feature>
<evidence type="ECO:0000256" key="4">
    <source>
        <dbReference type="SAM" id="Phobius"/>
    </source>
</evidence>
<evidence type="ECO:0000256" key="1">
    <source>
        <dbReference type="ARBA" id="ARBA00022692"/>
    </source>
</evidence>